<dbReference type="Pfam" id="PF01488">
    <property type="entry name" value="Shikimate_DH"/>
    <property type="match status" value="1"/>
</dbReference>
<dbReference type="Pfam" id="PF08501">
    <property type="entry name" value="Shikimate_dh_N"/>
    <property type="match status" value="1"/>
</dbReference>
<reference evidence="12" key="1">
    <citation type="submission" date="2022-10" db="EMBL/GenBank/DDBJ databases">
        <title>YIM 151497 complete genome.</title>
        <authorList>
            <person name="Chen X."/>
        </authorList>
    </citation>
    <scope>NUCLEOTIDE SEQUENCE</scope>
    <source>
        <strain evidence="12">YIM 151497</strain>
    </source>
</reference>
<proteinExistence type="inferred from homology"/>
<feature type="binding site" evidence="8">
    <location>
        <position position="61"/>
    </location>
    <ligand>
        <name>shikimate</name>
        <dbReference type="ChEBI" id="CHEBI:36208"/>
    </ligand>
</feature>
<comment type="catalytic activity">
    <reaction evidence="7 8">
        <text>shikimate + NADP(+) = 3-dehydroshikimate + NADPH + H(+)</text>
        <dbReference type="Rhea" id="RHEA:17737"/>
        <dbReference type="ChEBI" id="CHEBI:15378"/>
        <dbReference type="ChEBI" id="CHEBI:16630"/>
        <dbReference type="ChEBI" id="CHEBI:36208"/>
        <dbReference type="ChEBI" id="CHEBI:57783"/>
        <dbReference type="ChEBI" id="CHEBI:58349"/>
        <dbReference type="EC" id="1.1.1.25"/>
    </reaction>
</comment>
<evidence type="ECO:0000313" key="13">
    <source>
        <dbReference type="Proteomes" id="UP001163882"/>
    </source>
</evidence>
<dbReference type="GO" id="GO:0004764">
    <property type="term" value="F:shikimate 3-dehydrogenase (NADP+) activity"/>
    <property type="evidence" value="ECO:0007669"/>
    <property type="project" value="UniProtKB-EC"/>
</dbReference>
<evidence type="ECO:0000256" key="7">
    <source>
        <dbReference type="ARBA" id="ARBA00049442"/>
    </source>
</evidence>
<feature type="active site" description="Proton acceptor" evidence="8">
    <location>
        <position position="65"/>
    </location>
</feature>
<evidence type="ECO:0000313" key="12">
    <source>
        <dbReference type="EMBL" id="UYQ72320.1"/>
    </source>
</evidence>
<feature type="binding site" evidence="8">
    <location>
        <begin position="127"/>
        <end position="131"/>
    </location>
    <ligand>
        <name>NADP(+)</name>
        <dbReference type="ChEBI" id="CHEBI:58349"/>
    </ligand>
</feature>
<dbReference type="PANTHER" id="PTHR21089:SF1">
    <property type="entry name" value="BIFUNCTIONAL 3-DEHYDROQUINATE DEHYDRATASE_SHIKIMATE DEHYDROGENASE, CHLOROPLASTIC"/>
    <property type="match status" value="1"/>
</dbReference>
<evidence type="ECO:0000259" key="10">
    <source>
        <dbReference type="Pfam" id="PF08501"/>
    </source>
</evidence>
<evidence type="ECO:0000259" key="11">
    <source>
        <dbReference type="Pfam" id="PF18317"/>
    </source>
</evidence>
<feature type="binding site" evidence="8">
    <location>
        <begin position="151"/>
        <end position="156"/>
    </location>
    <ligand>
        <name>NADP(+)</name>
        <dbReference type="ChEBI" id="CHEBI:58349"/>
    </ligand>
</feature>
<name>A0ABY6IRH6_9HYPH</name>
<evidence type="ECO:0000256" key="2">
    <source>
        <dbReference type="ARBA" id="ARBA00012962"/>
    </source>
</evidence>
<dbReference type="InterPro" id="IPR046346">
    <property type="entry name" value="Aminoacid_DH-like_N_sf"/>
</dbReference>
<dbReference type="Proteomes" id="UP001163882">
    <property type="component" value="Chromosome"/>
</dbReference>
<dbReference type="SUPFAM" id="SSF51735">
    <property type="entry name" value="NAD(P)-binding Rossmann-fold domains"/>
    <property type="match status" value="1"/>
</dbReference>
<dbReference type="PANTHER" id="PTHR21089">
    <property type="entry name" value="SHIKIMATE DEHYDROGENASE"/>
    <property type="match status" value="1"/>
</dbReference>
<dbReference type="Pfam" id="PF18317">
    <property type="entry name" value="SDH_C"/>
    <property type="match status" value="1"/>
</dbReference>
<dbReference type="RefSeq" id="WP_264225954.1">
    <property type="nucleotide sequence ID" value="NZ_CP107716.1"/>
</dbReference>
<feature type="domain" description="Shikimate dehydrogenase substrate binding N-terminal" evidence="10">
    <location>
        <begin position="6"/>
        <end position="88"/>
    </location>
</feature>
<dbReference type="InterPro" id="IPR011342">
    <property type="entry name" value="Shikimate_DH"/>
</dbReference>
<feature type="binding site" evidence="8">
    <location>
        <position position="246"/>
    </location>
    <ligand>
        <name>shikimate</name>
        <dbReference type="ChEBI" id="CHEBI:36208"/>
    </ligand>
</feature>
<dbReference type="InterPro" id="IPR013708">
    <property type="entry name" value="Shikimate_DH-bd_N"/>
</dbReference>
<protein>
    <recommendedName>
        <fullName evidence="2 8">Shikimate dehydrogenase (NADP(+))</fullName>
        <shortName evidence="8">SDH</shortName>
        <ecNumber evidence="2 8">1.1.1.25</ecNumber>
    </recommendedName>
</protein>
<dbReference type="InterPro" id="IPR036291">
    <property type="entry name" value="NAD(P)-bd_dom_sf"/>
</dbReference>
<evidence type="ECO:0000256" key="8">
    <source>
        <dbReference type="HAMAP-Rule" id="MF_00222"/>
    </source>
</evidence>
<feature type="binding site" evidence="8">
    <location>
        <position position="216"/>
    </location>
    <ligand>
        <name>NADP(+)</name>
        <dbReference type="ChEBI" id="CHEBI:58349"/>
    </ligand>
</feature>
<comment type="function">
    <text evidence="8">Involved in the biosynthesis of the chorismate, which leads to the biosynthesis of aromatic amino acids. Catalyzes the reversible NADPH linked reduction of 3-dehydroshikimate (DHSA) to yield shikimate (SA).</text>
</comment>
<dbReference type="Gene3D" id="3.40.50.720">
    <property type="entry name" value="NAD(P)-binding Rossmann-like Domain"/>
    <property type="match status" value="1"/>
</dbReference>
<dbReference type="InterPro" id="IPR041121">
    <property type="entry name" value="SDH_C"/>
</dbReference>
<evidence type="ECO:0000256" key="6">
    <source>
        <dbReference type="ARBA" id="ARBA00023141"/>
    </source>
</evidence>
<evidence type="ECO:0000256" key="3">
    <source>
        <dbReference type="ARBA" id="ARBA00022605"/>
    </source>
</evidence>
<keyword evidence="3 8" id="KW-0028">Amino-acid biosynthesis</keyword>
<feature type="domain" description="Quinate/shikimate 5-dehydrogenase/glutamyl-tRNA reductase" evidence="9">
    <location>
        <begin position="122"/>
        <end position="182"/>
    </location>
</feature>
<feature type="binding site" evidence="8">
    <location>
        <position position="218"/>
    </location>
    <ligand>
        <name>shikimate</name>
        <dbReference type="ChEBI" id="CHEBI:36208"/>
    </ligand>
</feature>
<evidence type="ECO:0000256" key="4">
    <source>
        <dbReference type="ARBA" id="ARBA00022857"/>
    </source>
</evidence>
<feature type="binding site" evidence="8">
    <location>
        <position position="239"/>
    </location>
    <ligand>
        <name>NADP(+)</name>
        <dbReference type="ChEBI" id="CHEBI:58349"/>
    </ligand>
</feature>
<gene>
    <name evidence="8" type="primary">aroE</name>
    <name evidence="12" type="ORF">OF122_00575</name>
</gene>
<dbReference type="InterPro" id="IPR006151">
    <property type="entry name" value="Shikm_DH/Glu-tRNA_Rdtase"/>
</dbReference>
<sequence length="275" mass="28736">MKKAFVIGHPIAHSKSPLIHQSWIAEHELDASYEAIDVAPDDLAAFVARLRDGAFVGGNVTIPHKEEVMGLIEEIDPLAAKIGAVNTLVVDNGTISGSNTDYVGFLANLDAASPGWDKGLESALVIGAGGASRAILAGLIDRGVPRIDLINRTLERAEALAAEFGPTIVPGALHDMASRTEGSGLLVNTSSVGMKGTRFEGLELSRLAPGAVVTDIVYTPLITPLLAQARAEGFAIVDGLGMLLYQAVPGFKAWFGVEPAVTEGLRNRVLAALGQ</sequence>
<comment type="subunit">
    <text evidence="8">Homodimer.</text>
</comment>
<keyword evidence="4 8" id="KW-0521">NADP</keyword>
<dbReference type="CDD" id="cd01065">
    <property type="entry name" value="NAD_bind_Shikimate_DH"/>
    <property type="match status" value="1"/>
</dbReference>
<dbReference type="NCBIfam" id="NF001312">
    <property type="entry name" value="PRK00258.1-4"/>
    <property type="match status" value="1"/>
</dbReference>
<keyword evidence="13" id="KW-1185">Reference proteome</keyword>
<keyword evidence="6 8" id="KW-0057">Aromatic amino acid biosynthesis</keyword>
<comment type="pathway">
    <text evidence="1 8">Metabolic intermediate biosynthesis; chorismate biosynthesis; chorismate from D-erythrose 4-phosphate and phosphoenolpyruvate: step 4/7.</text>
</comment>
<evidence type="ECO:0000256" key="5">
    <source>
        <dbReference type="ARBA" id="ARBA00023002"/>
    </source>
</evidence>
<organism evidence="12 13">
    <name type="scientific">Pelagibacterium flavum</name>
    <dbReference type="NCBI Taxonomy" id="2984530"/>
    <lineage>
        <taxon>Bacteria</taxon>
        <taxon>Pseudomonadati</taxon>
        <taxon>Pseudomonadota</taxon>
        <taxon>Alphaproteobacteria</taxon>
        <taxon>Hyphomicrobiales</taxon>
        <taxon>Devosiaceae</taxon>
        <taxon>Pelagibacterium</taxon>
    </lineage>
</organism>
<dbReference type="NCBIfam" id="TIGR00507">
    <property type="entry name" value="aroE"/>
    <property type="match status" value="1"/>
</dbReference>
<feature type="binding site" evidence="8">
    <location>
        <position position="101"/>
    </location>
    <ligand>
        <name>shikimate</name>
        <dbReference type="ChEBI" id="CHEBI:36208"/>
    </ligand>
</feature>
<feature type="domain" description="SDH C-terminal" evidence="11">
    <location>
        <begin position="239"/>
        <end position="261"/>
    </location>
</feature>
<keyword evidence="5 8" id="KW-0560">Oxidoreductase</keyword>
<dbReference type="SUPFAM" id="SSF53223">
    <property type="entry name" value="Aminoacid dehydrogenase-like, N-terminal domain"/>
    <property type="match status" value="1"/>
</dbReference>
<accession>A0ABY6IRH6</accession>
<comment type="caution">
    <text evidence="8">Lacks conserved residue(s) required for the propagation of feature annotation.</text>
</comment>
<dbReference type="Gene3D" id="3.40.50.10860">
    <property type="entry name" value="Leucine Dehydrogenase, chain A, domain 1"/>
    <property type="match status" value="1"/>
</dbReference>
<feature type="binding site" evidence="8">
    <location>
        <begin position="14"/>
        <end position="16"/>
    </location>
    <ligand>
        <name>shikimate</name>
        <dbReference type="ChEBI" id="CHEBI:36208"/>
    </ligand>
</feature>
<dbReference type="EMBL" id="CP107716">
    <property type="protein sequence ID" value="UYQ72320.1"/>
    <property type="molecule type" value="Genomic_DNA"/>
</dbReference>
<comment type="similarity">
    <text evidence="8">Belongs to the shikimate dehydrogenase family.</text>
</comment>
<evidence type="ECO:0000259" key="9">
    <source>
        <dbReference type="Pfam" id="PF01488"/>
    </source>
</evidence>
<feature type="binding site" evidence="8">
    <location>
        <position position="86"/>
    </location>
    <ligand>
        <name>shikimate</name>
        <dbReference type="ChEBI" id="CHEBI:36208"/>
    </ligand>
</feature>
<evidence type="ECO:0000256" key="1">
    <source>
        <dbReference type="ARBA" id="ARBA00004871"/>
    </source>
</evidence>
<dbReference type="HAMAP" id="MF_00222">
    <property type="entry name" value="Shikimate_DH_AroE"/>
    <property type="match status" value="1"/>
</dbReference>
<dbReference type="EC" id="1.1.1.25" evidence="2 8"/>
<dbReference type="InterPro" id="IPR022893">
    <property type="entry name" value="Shikimate_DH_fam"/>
</dbReference>